<evidence type="ECO:0000313" key="3">
    <source>
        <dbReference type="Proteomes" id="UP000289323"/>
    </source>
</evidence>
<name>A0A446BG61_9PEZI</name>
<gene>
    <name evidence="2" type="ORF">TT172_LOCUS3921</name>
</gene>
<dbReference type="AlphaFoldDB" id="A0A446BG61"/>
<feature type="region of interest" description="Disordered" evidence="1">
    <location>
        <begin position="138"/>
        <end position="163"/>
    </location>
</feature>
<feature type="region of interest" description="Disordered" evidence="1">
    <location>
        <begin position="1"/>
        <end position="38"/>
    </location>
</feature>
<sequence>MAASEGVVTKDQGTEMKTDTDSGVLGDSITEKPTDSHTLAVEAPVVEGGNPVDHGWNKDDPQDVARLVDGLSNEDFRLLVRRFNMQIFYLKETSKTPPSVLGSTDAVTGAPENVKGEAVENEASNFVTGVVGIAVNTLTAQDPKDEPENEKGESHLTDDMPQPNEATTLFAVAKDKAAGVKEPSHDKSKYPMETIMWSKMLPLLRLLHFVSDNWERVANALDPTPPLPKGKHRLRLAGLLYPMLMVSICFSTATMVKAITFILGVVFFGEPIIQLIAQRLDRWHPGWTQLLRPEAHILHGVPNDAQLAITLLRLGEAHGTPFPPAPSTDKSPPEEPLQLTAADMAAAGADAPLGATQDEIDEAKAADADTLEQAGGPDSEIKDVGGPKTSGFLALIKGSAKLGVKAALQVDKLRAKVGGRESAKNRLGAVPPKGAGDLKEGPTEFSARWEGKPGHVRFSKPGPDVLVSFNNDWRVRAVDITELKKHSGMGAPKLKLAVGWAMDRDVADGVEIKDRNGKAYVLSAVPLRDQLFNRLCAMGGQKWEVW</sequence>
<dbReference type="PANTHER" id="PTHR38694">
    <property type="entry name" value="CONSERVED EXPRESSED PROTEIN"/>
    <property type="match status" value="1"/>
</dbReference>
<evidence type="ECO:0000313" key="2">
    <source>
        <dbReference type="EMBL" id="SPQ21502.1"/>
    </source>
</evidence>
<dbReference type="Proteomes" id="UP000289323">
    <property type="component" value="Unassembled WGS sequence"/>
</dbReference>
<evidence type="ECO:0000256" key="1">
    <source>
        <dbReference type="SAM" id="MobiDB-lite"/>
    </source>
</evidence>
<accession>A0A446BG61</accession>
<proteinExistence type="predicted"/>
<dbReference type="EMBL" id="OUUZ01000008">
    <property type="protein sequence ID" value="SPQ21502.1"/>
    <property type="molecule type" value="Genomic_DNA"/>
</dbReference>
<protein>
    <submittedName>
        <fullName evidence="2">8983dfd4-9b39-4e48-b9c1-a8f9f9ee535a</fullName>
    </submittedName>
</protein>
<reference evidence="2 3" key="1">
    <citation type="submission" date="2018-04" db="EMBL/GenBank/DDBJ databases">
        <authorList>
            <person name="Huttner S."/>
            <person name="Dainat J."/>
        </authorList>
    </citation>
    <scope>NUCLEOTIDE SEQUENCE [LARGE SCALE GENOMIC DNA]</scope>
</reference>
<dbReference type="Pfam" id="PF11696">
    <property type="entry name" value="DUF3292"/>
    <property type="match status" value="1"/>
</dbReference>
<dbReference type="PANTHER" id="PTHR38694:SF1">
    <property type="entry name" value="PEROXIN DOMAIN-CONTAINING PROTEIN"/>
    <property type="match status" value="1"/>
</dbReference>
<feature type="compositionally biased region" description="Basic and acidic residues" evidence="1">
    <location>
        <begin position="142"/>
        <end position="158"/>
    </location>
</feature>
<organism evidence="2 3">
    <name type="scientific">Thermothielavioides terrestris</name>
    <dbReference type="NCBI Taxonomy" id="2587410"/>
    <lineage>
        <taxon>Eukaryota</taxon>
        <taxon>Fungi</taxon>
        <taxon>Dikarya</taxon>
        <taxon>Ascomycota</taxon>
        <taxon>Pezizomycotina</taxon>
        <taxon>Sordariomycetes</taxon>
        <taxon>Sordariomycetidae</taxon>
        <taxon>Sordariales</taxon>
        <taxon>Chaetomiaceae</taxon>
        <taxon>Thermothielavioides</taxon>
    </lineage>
</organism>
<dbReference type="InterPro" id="IPR021709">
    <property type="entry name" value="DUF3292"/>
</dbReference>